<protein>
    <recommendedName>
        <fullName evidence="7">Mannosyl phosphorylinositol ceramide synthase SUR1</fullName>
    </recommendedName>
</protein>
<organism evidence="5 6">
    <name type="scientific">Cerrena zonata</name>
    <dbReference type="NCBI Taxonomy" id="2478898"/>
    <lineage>
        <taxon>Eukaryota</taxon>
        <taxon>Fungi</taxon>
        <taxon>Dikarya</taxon>
        <taxon>Basidiomycota</taxon>
        <taxon>Agaricomycotina</taxon>
        <taxon>Agaricomycetes</taxon>
        <taxon>Polyporales</taxon>
        <taxon>Cerrenaceae</taxon>
        <taxon>Cerrena</taxon>
    </lineage>
</organism>
<feature type="transmembrane region" description="Helical" evidence="4">
    <location>
        <begin position="291"/>
        <end position="313"/>
    </location>
</feature>
<gene>
    <name evidence="5" type="ORF">QCA50_000563</name>
</gene>
<comment type="caution">
    <text evidence="5">The sequence shown here is derived from an EMBL/GenBank/DDBJ whole genome shotgun (WGS) entry which is preliminary data.</text>
</comment>
<dbReference type="AlphaFoldDB" id="A0AAW0GV45"/>
<accession>A0AAW0GV45</accession>
<evidence type="ECO:0000256" key="1">
    <source>
        <dbReference type="ARBA" id="ARBA00009003"/>
    </source>
</evidence>
<dbReference type="Gene3D" id="3.90.550.20">
    <property type="match status" value="1"/>
</dbReference>
<proteinExistence type="inferred from homology"/>
<name>A0AAW0GV45_9APHY</name>
<dbReference type="Pfam" id="PF04488">
    <property type="entry name" value="Gly_transf_sug"/>
    <property type="match status" value="1"/>
</dbReference>
<dbReference type="GO" id="GO:0000030">
    <property type="term" value="F:mannosyltransferase activity"/>
    <property type="evidence" value="ECO:0007669"/>
    <property type="project" value="TreeGrafter"/>
</dbReference>
<dbReference type="Proteomes" id="UP001385951">
    <property type="component" value="Unassembled WGS sequence"/>
</dbReference>
<evidence type="ECO:0000256" key="2">
    <source>
        <dbReference type="ARBA" id="ARBA00022679"/>
    </source>
</evidence>
<dbReference type="EMBL" id="JASBNA010000001">
    <property type="protein sequence ID" value="KAK7695924.1"/>
    <property type="molecule type" value="Genomic_DNA"/>
</dbReference>
<dbReference type="PANTHER" id="PTHR32385">
    <property type="entry name" value="MANNOSYL PHOSPHORYLINOSITOL CERAMIDE SYNTHASE"/>
    <property type="match status" value="1"/>
</dbReference>
<dbReference type="FunFam" id="3.90.550.20:FF:000005">
    <property type="entry name" value="Unplaced genomic scaffold supercont1.17, whole genome shotgun sequence"/>
    <property type="match status" value="1"/>
</dbReference>
<keyword evidence="4" id="KW-1133">Transmembrane helix</keyword>
<evidence type="ECO:0000313" key="5">
    <source>
        <dbReference type="EMBL" id="KAK7695924.1"/>
    </source>
</evidence>
<dbReference type="PANTHER" id="PTHR32385:SF15">
    <property type="entry name" value="INOSITOL PHOSPHOCERAMIDE MANNOSYLTRANSFERASE 1"/>
    <property type="match status" value="1"/>
</dbReference>
<dbReference type="GO" id="GO:0051999">
    <property type="term" value="P:mannosyl-inositol phosphorylceramide biosynthetic process"/>
    <property type="evidence" value="ECO:0007669"/>
    <property type="project" value="TreeGrafter"/>
</dbReference>
<feature type="region of interest" description="Disordered" evidence="3">
    <location>
        <begin position="468"/>
        <end position="522"/>
    </location>
</feature>
<evidence type="ECO:0008006" key="7">
    <source>
        <dbReference type="Google" id="ProtNLM"/>
    </source>
</evidence>
<keyword evidence="4" id="KW-0472">Membrane</keyword>
<comment type="similarity">
    <text evidence="1">Belongs to the glycosyltransferase 32 family.</text>
</comment>
<feature type="compositionally biased region" description="Basic residues" evidence="3">
    <location>
        <begin position="442"/>
        <end position="455"/>
    </location>
</feature>
<keyword evidence="4" id="KW-0812">Transmembrane</keyword>
<keyword evidence="2" id="KW-0808">Transferase</keyword>
<evidence type="ECO:0000256" key="3">
    <source>
        <dbReference type="SAM" id="MobiDB-lite"/>
    </source>
</evidence>
<evidence type="ECO:0000256" key="4">
    <source>
        <dbReference type="SAM" id="Phobius"/>
    </source>
</evidence>
<dbReference type="SUPFAM" id="SSF53448">
    <property type="entry name" value="Nucleotide-diphospho-sugar transferases"/>
    <property type="match status" value="1"/>
</dbReference>
<sequence>MFRRRTVYILLSLLATVLVGTVVVLSTISYYLAINPAAYITEEELDAPFDIYNVSRWNASEHGKVERIPRIIHQSWKSETLPAKWVNVSQGCRDMHPDYEYKLWTDASAREFIAEHYNWFLDTFDGYTYTIQRADAIRYFILYHYGGVYLDLDVGCLRPLDPLLTYPVILPRTIPVGVSNDLMFAEKGHPFMAQTIHKLTTFDRSWVLNYLTVMFSTGPMFLSAQYGLYTTSHPFTPQLPGGDVRILPKALYGKNAKPDEAPHTFFAHYYGSSWHADDAAFIGFLGKWGKILMWIGLVVLVLGILKMTLVPHAKKRKYGLRRIGGYDVLLPRFKSHNGRWYLDIGQGWITLPSSNAPTPQPASPVSLTSDDEDEVHLLPLALESRSTSPTLSEASSFPDSYQSYPLQSLAQPIVDGVRRASQRIRTYWAGDSDYTPLPSSMARRHSQSHGRRRSRSVLVLMPAVATSSHHVELAAARSGSRSRPHSRAGSECPPDKPYTDDDDYDHAHLQSGPAPDSSDNRR</sequence>
<reference evidence="5 6" key="1">
    <citation type="submission" date="2022-09" db="EMBL/GenBank/DDBJ databases">
        <authorList>
            <person name="Palmer J.M."/>
        </authorList>
    </citation>
    <scope>NUCLEOTIDE SEQUENCE [LARGE SCALE GENOMIC DNA]</scope>
    <source>
        <strain evidence="5 6">DSM 7382</strain>
    </source>
</reference>
<keyword evidence="6" id="KW-1185">Reference proteome</keyword>
<evidence type="ECO:0000313" key="6">
    <source>
        <dbReference type="Proteomes" id="UP001385951"/>
    </source>
</evidence>
<dbReference type="InterPro" id="IPR029044">
    <property type="entry name" value="Nucleotide-diphossugar_trans"/>
</dbReference>
<dbReference type="InterPro" id="IPR051706">
    <property type="entry name" value="Glycosyltransferase_domain"/>
</dbReference>
<feature type="region of interest" description="Disordered" evidence="3">
    <location>
        <begin position="430"/>
        <end position="455"/>
    </location>
</feature>
<dbReference type="GO" id="GO:0016020">
    <property type="term" value="C:membrane"/>
    <property type="evidence" value="ECO:0007669"/>
    <property type="project" value="GOC"/>
</dbReference>
<feature type="transmembrane region" description="Helical" evidence="4">
    <location>
        <begin position="7"/>
        <end position="32"/>
    </location>
</feature>
<dbReference type="InterPro" id="IPR007577">
    <property type="entry name" value="GlycoTrfase_DXD_sugar-bd_CS"/>
</dbReference>